<dbReference type="PANTHER" id="PTHR23518">
    <property type="entry name" value="C-METHYLTRANSFERASE"/>
    <property type="match status" value="1"/>
</dbReference>
<feature type="transmembrane region" description="Helical" evidence="6">
    <location>
        <begin position="380"/>
        <end position="401"/>
    </location>
</feature>
<feature type="transmembrane region" description="Helical" evidence="6">
    <location>
        <begin position="323"/>
        <end position="342"/>
    </location>
</feature>
<accession>A0ABU3UVY0</accession>
<comment type="caution">
    <text evidence="8">The sequence shown here is derived from an EMBL/GenBank/DDBJ whole genome shotgun (WGS) entry which is preliminary data.</text>
</comment>
<evidence type="ECO:0000256" key="4">
    <source>
        <dbReference type="ARBA" id="ARBA00023136"/>
    </source>
</evidence>
<keyword evidence="4 6" id="KW-0472">Membrane</keyword>
<dbReference type="InterPro" id="IPR036259">
    <property type="entry name" value="MFS_trans_sf"/>
</dbReference>
<gene>
    <name evidence="8" type="ORF">PU648_37080</name>
</gene>
<name>A0ABU3UVY0_9ACTN</name>
<keyword evidence="3 6" id="KW-1133">Transmembrane helix</keyword>
<proteinExistence type="predicted"/>
<comment type="subcellular location">
    <subcellularLocation>
        <location evidence="1">Cell membrane</location>
        <topology evidence="1">Multi-pass membrane protein</topology>
    </subcellularLocation>
</comment>
<feature type="region of interest" description="Disordered" evidence="5">
    <location>
        <begin position="219"/>
        <end position="273"/>
    </location>
</feature>
<keyword evidence="9" id="KW-1185">Reference proteome</keyword>
<dbReference type="SUPFAM" id="SSF103473">
    <property type="entry name" value="MFS general substrate transporter"/>
    <property type="match status" value="1"/>
</dbReference>
<feature type="transmembrane region" description="Helical" evidence="6">
    <location>
        <begin position="445"/>
        <end position="462"/>
    </location>
</feature>
<feature type="transmembrane region" description="Helical" evidence="6">
    <location>
        <begin position="166"/>
        <end position="186"/>
    </location>
</feature>
<evidence type="ECO:0000256" key="6">
    <source>
        <dbReference type="SAM" id="Phobius"/>
    </source>
</evidence>
<feature type="transmembrane region" description="Helical" evidence="6">
    <location>
        <begin position="28"/>
        <end position="44"/>
    </location>
</feature>
<reference evidence="8 9" key="1">
    <citation type="submission" date="2023-02" db="EMBL/GenBank/DDBJ databases">
        <authorList>
            <person name="Maleckis M."/>
        </authorList>
    </citation>
    <scope>NUCLEOTIDE SEQUENCE [LARGE SCALE GENOMIC DNA]</scope>
    <source>
        <strain evidence="8 9">P8-A2</strain>
    </source>
</reference>
<feature type="transmembrane region" description="Helical" evidence="6">
    <location>
        <begin position="292"/>
        <end position="311"/>
    </location>
</feature>
<organism evidence="8 9">
    <name type="scientific">Streptomyces mirabilis</name>
    <dbReference type="NCBI Taxonomy" id="68239"/>
    <lineage>
        <taxon>Bacteria</taxon>
        <taxon>Bacillati</taxon>
        <taxon>Actinomycetota</taxon>
        <taxon>Actinomycetes</taxon>
        <taxon>Kitasatosporales</taxon>
        <taxon>Streptomycetaceae</taxon>
        <taxon>Streptomyces</taxon>
    </lineage>
</organism>
<evidence type="ECO:0000256" key="5">
    <source>
        <dbReference type="SAM" id="MobiDB-lite"/>
    </source>
</evidence>
<dbReference type="Proteomes" id="UP001257627">
    <property type="component" value="Unassembled WGS sequence"/>
</dbReference>
<feature type="transmembrane region" description="Helical" evidence="6">
    <location>
        <begin position="422"/>
        <end position="439"/>
    </location>
</feature>
<protein>
    <submittedName>
        <fullName evidence="8">MFS transporter</fullName>
    </submittedName>
</protein>
<feature type="transmembrane region" description="Helical" evidence="6">
    <location>
        <begin position="354"/>
        <end position="374"/>
    </location>
</feature>
<dbReference type="InterPro" id="IPR011701">
    <property type="entry name" value="MFS"/>
</dbReference>
<feature type="transmembrane region" description="Helical" evidence="6">
    <location>
        <begin position="192"/>
        <end position="212"/>
    </location>
</feature>
<dbReference type="InterPro" id="IPR020846">
    <property type="entry name" value="MFS_dom"/>
</dbReference>
<evidence type="ECO:0000259" key="7">
    <source>
        <dbReference type="PROSITE" id="PS50850"/>
    </source>
</evidence>
<dbReference type="RefSeq" id="WP_316734764.1">
    <property type="nucleotide sequence ID" value="NZ_JARAKF010000001.1"/>
</dbReference>
<dbReference type="Pfam" id="PF07690">
    <property type="entry name" value="MFS_1"/>
    <property type="match status" value="1"/>
</dbReference>
<evidence type="ECO:0000313" key="8">
    <source>
        <dbReference type="EMBL" id="MDU8997865.1"/>
    </source>
</evidence>
<dbReference type="PROSITE" id="PS50850">
    <property type="entry name" value="MFS"/>
    <property type="match status" value="1"/>
</dbReference>
<feature type="compositionally biased region" description="Basic and acidic residues" evidence="5">
    <location>
        <begin position="221"/>
        <end position="241"/>
    </location>
</feature>
<evidence type="ECO:0000256" key="2">
    <source>
        <dbReference type="ARBA" id="ARBA00022692"/>
    </source>
</evidence>
<evidence type="ECO:0000313" key="9">
    <source>
        <dbReference type="Proteomes" id="UP001257627"/>
    </source>
</evidence>
<evidence type="ECO:0000256" key="1">
    <source>
        <dbReference type="ARBA" id="ARBA00004651"/>
    </source>
</evidence>
<keyword evidence="2 6" id="KW-0812">Transmembrane</keyword>
<feature type="transmembrane region" description="Helical" evidence="6">
    <location>
        <begin position="50"/>
        <end position="73"/>
    </location>
</feature>
<dbReference type="EMBL" id="JARAKF010000001">
    <property type="protein sequence ID" value="MDU8997865.1"/>
    <property type="molecule type" value="Genomic_DNA"/>
</dbReference>
<feature type="domain" description="Major facilitator superfamily (MFS) profile" evidence="7">
    <location>
        <begin position="33"/>
        <end position="467"/>
    </location>
</feature>
<dbReference type="PANTHER" id="PTHR23518:SF2">
    <property type="entry name" value="MAJOR FACILITATOR SUPERFAMILY TRANSPORTER"/>
    <property type="match status" value="1"/>
</dbReference>
<dbReference type="CDD" id="cd17370">
    <property type="entry name" value="MFS_MJ1317_like"/>
    <property type="match status" value="1"/>
</dbReference>
<dbReference type="Gene3D" id="1.20.1250.20">
    <property type="entry name" value="MFS general substrate transporter like domains"/>
    <property type="match status" value="1"/>
</dbReference>
<evidence type="ECO:0000256" key="3">
    <source>
        <dbReference type="ARBA" id="ARBA00022989"/>
    </source>
</evidence>
<sequence>MYVADSRASTSAASAEGAVRPRAGRRRAAVAPTVLALGAVSLITDVSSEMVTAVLPLYLVTGLGLSPLGFGLLDGIYNGFSALVRLIGGHLADRGGGRHKWVAGFGYALSAACKPLLLLAHTLTPIGLILAADRTGKGLRTAPRDALISLSSTPETRGRAFGVHRAMDTAGALFGPLVAFLILRATVDGYDAVFTVSFCVAVVGVLVLVLFVPNSVNGARTKPDPDGARTKSGPDDARTKSAPDGTRTKSAPDGARSPATGAAPQAISGDTTPRPTLRAALALLARPDLRRVTLCALLLGLATVSDSFVYLLLQRRLGVPDRWFALLPLGTAAAFLLLAVPLGRLADRVGRWRVFLAGHGALLLAYALLLTSWHGTALPYAVLLLHGCFYAATDGVLMAVASESVPEELRSSGLALVQTGQALARFVCSLGFGAAWTAWGDRTALTASTVALALCALFALTLRRPAPSAPSEGLA</sequence>